<gene>
    <name evidence="2" type="ORF">PACLA_8A061236</name>
</gene>
<dbReference type="Pfam" id="PF00078">
    <property type="entry name" value="RVT_1"/>
    <property type="match status" value="1"/>
</dbReference>
<name>A0A7D9HMX1_PARCT</name>
<dbReference type="SUPFAM" id="SSF56672">
    <property type="entry name" value="DNA/RNA polymerases"/>
    <property type="match status" value="1"/>
</dbReference>
<organism evidence="2 3">
    <name type="scientific">Paramuricea clavata</name>
    <name type="common">Red gorgonian</name>
    <name type="synonym">Violescent sea-whip</name>
    <dbReference type="NCBI Taxonomy" id="317549"/>
    <lineage>
        <taxon>Eukaryota</taxon>
        <taxon>Metazoa</taxon>
        <taxon>Cnidaria</taxon>
        <taxon>Anthozoa</taxon>
        <taxon>Octocorallia</taxon>
        <taxon>Malacalcyonacea</taxon>
        <taxon>Plexauridae</taxon>
        <taxon>Paramuricea</taxon>
    </lineage>
</organism>
<dbReference type="InterPro" id="IPR043502">
    <property type="entry name" value="DNA/RNA_pol_sf"/>
</dbReference>
<dbReference type="OrthoDB" id="5972177at2759"/>
<protein>
    <recommendedName>
        <fullName evidence="1">Reverse transcriptase domain-containing protein</fullName>
    </recommendedName>
</protein>
<dbReference type="Proteomes" id="UP001152795">
    <property type="component" value="Unassembled WGS sequence"/>
</dbReference>
<dbReference type="AlphaFoldDB" id="A0A7D9HMX1"/>
<sequence length="218" mass="24966">MIKITCLLIGNYRSKRKIWQQNPTGTGPILCGRNLLDNIRLDWSSIRRLGKVNFEDVLKKYDHLFNEELGMLHGIKAKIRLKPMPKPTFYRAHSVPYSMQSKIEKELERIEEIHNKLAGGKTFTELDQSHAYEPMVLDEDSKECVTINTHRGLYRYNRLPYGVSSAPGIFQKTIEGLLNGIPFTGALLDNILISGATDDEHLRNLEEVMKRLSEAGLR</sequence>
<feature type="domain" description="Reverse transcriptase" evidence="1">
    <location>
        <begin position="99"/>
        <end position="218"/>
    </location>
</feature>
<dbReference type="EMBL" id="CACRXK020001419">
    <property type="protein sequence ID" value="CAB3989017.1"/>
    <property type="molecule type" value="Genomic_DNA"/>
</dbReference>
<comment type="caution">
    <text evidence="2">The sequence shown here is derived from an EMBL/GenBank/DDBJ whole genome shotgun (WGS) entry which is preliminary data.</text>
</comment>
<reference evidence="2" key="1">
    <citation type="submission" date="2020-04" db="EMBL/GenBank/DDBJ databases">
        <authorList>
            <person name="Alioto T."/>
            <person name="Alioto T."/>
            <person name="Gomez Garrido J."/>
        </authorList>
    </citation>
    <scope>NUCLEOTIDE SEQUENCE</scope>
    <source>
        <strain evidence="2">A484AB</strain>
    </source>
</reference>
<dbReference type="CDD" id="cd01647">
    <property type="entry name" value="RT_LTR"/>
    <property type="match status" value="1"/>
</dbReference>
<dbReference type="PANTHER" id="PTHR37984">
    <property type="entry name" value="PROTEIN CBG26694"/>
    <property type="match status" value="1"/>
</dbReference>
<dbReference type="InterPro" id="IPR000477">
    <property type="entry name" value="RT_dom"/>
</dbReference>
<proteinExistence type="predicted"/>
<evidence type="ECO:0000259" key="1">
    <source>
        <dbReference type="Pfam" id="PF00078"/>
    </source>
</evidence>
<evidence type="ECO:0000313" key="3">
    <source>
        <dbReference type="Proteomes" id="UP001152795"/>
    </source>
</evidence>
<keyword evidence="3" id="KW-1185">Reference proteome</keyword>
<accession>A0A7D9HMX1</accession>
<dbReference type="Gene3D" id="3.10.10.10">
    <property type="entry name" value="HIV Type 1 Reverse Transcriptase, subunit A, domain 1"/>
    <property type="match status" value="1"/>
</dbReference>
<evidence type="ECO:0000313" key="2">
    <source>
        <dbReference type="EMBL" id="CAB3989017.1"/>
    </source>
</evidence>
<dbReference type="InterPro" id="IPR050951">
    <property type="entry name" value="Retrovirus_Pol_polyprotein"/>
</dbReference>
<dbReference type="PANTHER" id="PTHR37984:SF5">
    <property type="entry name" value="PROTEIN NYNRIN-LIKE"/>
    <property type="match status" value="1"/>
</dbReference>
<dbReference type="InterPro" id="IPR043128">
    <property type="entry name" value="Rev_trsase/Diguanyl_cyclase"/>
</dbReference>
<dbReference type="Gene3D" id="3.30.70.270">
    <property type="match status" value="1"/>
</dbReference>